<keyword evidence="1 4" id="KW-0349">Heme</keyword>
<evidence type="ECO:0000256" key="3">
    <source>
        <dbReference type="ARBA" id="ARBA00023004"/>
    </source>
</evidence>
<dbReference type="Proteomes" id="UP000323708">
    <property type="component" value="Unassembled WGS sequence"/>
</dbReference>
<evidence type="ECO:0000313" key="8">
    <source>
        <dbReference type="Proteomes" id="UP000323708"/>
    </source>
</evidence>
<feature type="chain" id="PRO_5022860617" evidence="5">
    <location>
        <begin position="19"/>
        <end position="157"/>
    </location>
</feature>
<evidence type="ECO:0000256" key="5">
    <source>
        <dbReference type="SAM" id="SignalP"/>
    </source>
</evidence>
<proteinExistence type="predicted"/>
<evidence type="ECO:0000256" key="1">
    <source>
        <dbReference type="ARBA" id="ARBA00022617"/>
    </source>
</evidence>
<accession>A0A5B0WXK2</accession>
<dbReference type="EMBL" id="VTUX01000004">
    <property type="protein sequence ID" value="KAA1191792.1"/>
    <property type="molecule type" value="Genomic_DNA"/>
</dbReference>
<dbReference type="GO" id="GO:0009055">
    <property type="term" value="F:electron transfer activity"/>
    <property type="evidence" value="ECO:0007669"/>
    <property type="project" value="InterPro"/>
</dbReference>
<gene>
    <name evidence="7" type="ORF">F0M18_09660</name>
</gene>
<evidence type="ECO:0000313" key="7">
    <source>
        <dbReference type="EMBL" id="KAA1191792.1"/>
    </source>
</evidence>
<name>A0A5B0WXK2_9GAMM</name>
<evidence type="ECO:0000259" key="6">
    <source>
        <dbReference type="PROSITE" id="PS51007"/>
    </source>
</evidence>
<keyword evidence="8" id="KW-1185">Reference proteome</keyword>
<dbReference type="GO" id="GO:0020037">
    <property type="term" value="F:heme binding"/>
    <property type="evidence" value="ECO:0007669"/>
    <property type="project" value="InterPro"/>
</dbReference>
<keyword evidence="3 4" id="KW-0408">Iron</keyword>
<evidence type="ECO:0000256" key="4">
    <source>
        <dbReference type="PROSITE-ProRule" id="PRU00433"/>
    </source>
</evidence>
<protein>
    <submittedName>
        <fullName evidence="7">C-type cytochrome</fullName>
    </submittedName>
</protein>
<organism evidence="7 8">
    <name type="scientific">Pseudohalioglobus sediminis</name>
    <dbReference type="NCBI Taxonomy" id="2606449"/>
    <lineage>
        <taxon>Bacteria</taxon>
        <taxon>Pseudomonadati</taxon>
        <taxon>Pseudomonadota</taxon>
        <taxon>Gammaproteobacteria</taxon>
        <taxon>Cellvibrionales</taxon>
        <taxon>Halieaceae</taxon>
        <taxon>Pseudohalioglobus</taxon>
    </lineage>
</organism>
<dbReference type="PROSITE" id="PS51257">
    <property type="entry name" value="PROKAR_LIPOPROTEIN"/>
    <property type="match status" value="1"/>
</dbReference>
<dbReference type="AlphaFoldDB" id="A0A5B0WXK2"/>
<dbReference type="PROSITE" id="PS51007">
    <property type="entry name" value="CYTC"/>
    <property type="match status" value="1"/>
</dbReference>
<feature type="domain" description="Cytochrome c" evidence="6">
    <location>
        <begin position="35"/>
        <end position="136"/>
    </location>
</feature>
<dbReference type="InterPro" id="IPR009056">
    <property type="entry name" value="Cyt_c-like_dom"/>
</dbReference>
<keyword evidence="5" id="KW-0732">Signal</keyword>
<comment type="caution">
    <text evidence="7">The sequence shown here is derived from an EMBL/GenBank/DDBJ whole genome shotgun (WGS) entry which is preliminary data.</text>
</comment>
<evidence type="ECO:0000256" key="2">
    <source>
        <dbReference type="ARBA" id="ARBA00022723"/>
    </source>
</evidence>
<feature type="signal peptide" evidence="5">
    <location>
        <begin position="1"/>
        <end position="18"/>
    </location>
</feature>
<sequence length="157" mass="16904">MNMLLKAVVLGLAIAALAACGKDPKSAAGFTLPEGDAEQGKANYIAFGCNACHQHSEVPQLQSPLADQVSIKLGGETARVRTYGELVTSVINPSHRIAKHKPGAVDASGESTMVTFNDVMTVTQMIDLVAFLQQSYELSPYRHTVYPVYWQPEVKGK</sequence>
<dbReference type="InterPro" id="IPR036909">
    <property type="entry name" value="Cyt_c-like_dom_sf"/>
</dbReference>
<dbReference type="SUPFAM" id="SSF46626">
    <property type="entry name" value="Cytochrome c"/>
    <property type="match status" value="1"/>
</dbReference>
<dbReference type="Gene3D" id="1.10.760.10">
    <property type="entry name" value="Cytochrome c-like domain"/>
    <property type="match status" value="1"/>
</dbReference>
<reference evidence="7 8" key="1">
    <citation type="submission" date="2019-09" db="EMBL/GenBank/DDBJ databases">
        <authorList>
            <person name="Chen X.-Y."/>
        </authorList>
    </citation>
    <scope>NUCLEOTIDE SEQUENCE [LARGE SCALE GENOMIC DNA]</scope>
    <source>
        <strain evidence="7 8">NY5</strain>
    </source>
</reference>
<dbReference type="RefSeq" id="WP_149611227.1">
    <property type="nucleotide sequence ID" value="NZ_VTUX01000004.1"/>
</dbReference>
<dbReference type="GO" id="GO:0046872">
    <property type="term" value="F:metal ion binding"/>
    <property type="evidence" value="ECO:0007669"/>
    <property type="project" value="UniProtKB-KW"/>
</dbReference>
<keyword evidence="2 4" id="KW-0479">Metal-binding</keyword>